<evidence type="ECO:0000259" key="3">
    <source>
        <dbReference type="PROSITE" id="PS50893"/>
    </source>
</evidence>
<comment type="caution">
    <text evidence="4">The sequence shown here is derived from an EMBL/GenBank/DDBJ whole genome shotgun (WGS) entry which is preliminary data.</text>
</comment>
<accession>R3W312</accession>
<dbReference type="PANTHER" id="PTHR43158">
    <property type="entry name" value="SKFA PEPTIDE EXPORT ATP-BINDING PROTEIN SKFE"/>
    <property type="match status" value="1"/>
</dbReference>
<name>R3W312_9ENTE</name>
<dbReference type="EMBL" id="AJAT01000017">
    <property type="protein sequence ID" value="EOL42052.1"/>
    <property type="molecule type" value="Genomic_DNA"/>
</dbReference>
<dbReference type="AlphaFoldDB" id="R3W312"/>
<dbReference type="InterPro" id="IPR027417">
    <property type="entry name" value="P-loop_NTPase"/>
</dbReference>
<keyword evidence="2" id="KW-0067">ATP-binding</keyword>
<reference evidence="4 5" key="1">
    <citation type="submission" date="2013-02" db="EMBL/GenBank/DDBJ databases">
        <title>The Genome Sequence of Enterococcus phoeniculicola BAA-412.</title>
        <authorList>
            <consortium name="The Broad Institute Genome Sequencing Platform"/>
            <consortium name="The Broad Institute Genome Sequencing Center for Infectious Disease"/>
            <person name="Earl A.M."/>
            <person name="Gilmore M.S."/>
            <person name="Lebreton F."/>
            <person name="Walker B."/>
            <person name="Young S.K."/>
            <person name="Zeng Q."/>
            <person name="Gargeya S."/>
            <person name="Fitzgerald M."/>
            <person name="Haas B."/>
            <person name="Abouelleil A."/>
            <person name="Alvarado L."/>
            <person name="Arachchi H.M."/>
            <person name="Berlin A.M."/>
            <person name="Chapman S.B."/>
            <person name="Dewar J."/>
            <person name="Goldberg J."/>
            <person name="Griggs A."/>
            <person name="Gujja S."/>
            <person name="Hansen M."/>
            <person name="Howarth C."/>
            <person name="Imamovic A."/>
            <person name="Larimer J."/>
            <person name="McCowan C."/>
            <person name="Murphy C."/>
            <person name="Neiman D."/>
            <person name="Pearson M."/>
            <person name="Priest M."/>
            <person name="Roberts A."/>
            <person name="Saif S."/>
            <person name="Shea T."/>
            <person name="Sisk P."/>
            <person name="Sykes S."/>
            <person name="Wortman J."/>
            <person name="Nusbaum C."/>
            <person name="Birren B."/>
        </authorList>
    </citation>
    <scope>NUCLEOTIDE SEQUENCE [LARGE SCALE GENOMIC DNA]</scope>
    <source>
        <strain evidence="4 5">ATCC BAA-412</strain>
    </source>
</reference>
<dbReference type="PROSITE" id="PS50893">
    <property type="entry name" value="ABC_TRANSPORTER_2"/>
    <property type="match status" value="1"/>
</dbReference>
<dbReference type="Gene3D" id="3.40.50.300">
    <property type="entry name" value="P-loop containing nucleotide triphosphate hydrolases"/>
    <property type="match status" value="1"/>
</dbReference>
<dbReference type="PANTHER" id="PTHR43158:SF10">
    <property type="entry name" value="ABC TRANSPORTER ATP-BINDING PROTEIN YTRB"/>
    <property type="match status" value="1"/>
</dbReference>
<feature type="domain" description="ABC transporter" evidence="3">
    <location>
        <begin position="1"/>
        <end position="226"/>
    </location>
</feature>
<dbReference type="STRING" id="154621.RV11_GL003456"/>
<gene>
    <name evidence="4" type="ORF">UC3_02400</name>
</gene>
<dbReference type="Proteomes" id="UP000013785">
    <property type="component" value="Unassembled WGS sequence"/>
</dbReference>
<dbReference type="PATRIC" id="fig|1158610.3.peg.2375"/>
<protein>
    <recommendedName>
        <fullName evidence="3">ABC transporter domain-containing protein</fullName>
    </recommendedName>
</protein>
<evidence type="ECO:0000256" key="2">
    <source>
        <dbReference type="ARBA" id="ARBA00022840"/>
    </source>
</evidence>
<evidence type="ECO:0000256" key="1">
    <source>
        <dbReference type="ARBA" id="ARBA00022741"/>
    </source>
</evidence>
<keyword evidence="1" id="KW-0547">Nucleotide-binding</keyword>
<evidence type="ECO:0000313" key="4">
    <source>
        <dbReference type="EMBL" id="EOL42052.1"/>
    </source>
</evidence>
<dbReference type="GO" id="GO:0016887">
    <property type="term" value="F:ATP hydrolysis activity"/>
    <property type="evidence" value="ECO:0007669"/>
    <property type="project" value="InterPro"/>
</dbReference>
<dbReference type="Pfam" id="PF00005">
    <property type="entry name" value="ABC_tran"/>
    <property type="match status" value="1"/>
</dbReference>
<dbReference type="InterPro" id="IPR003439">
    <property type="entry name" value="ABC_transporter-like_ATP-bd"/>
</dbReference>
<sequence>MKIDKLTKNINTKQVLSDICFSAELNEVIGLIGRNGSGKTSLFRTIAGHYLPDSGDVLIDGQSILTHPELKTMIFYIDEQTHFLSSYSLKKIGIFYQNAYPNFNYEQFIALINAHNLPVNNSFRSMSKGMQGLFKVILAITSNAPYLLLDEPFDGLDVIVKKNVIRLLLENLSDGTRTVIIASHNLNELETIIDRALILKDATIKQDYRLEEMRAQARKVQMVFRTKKVPSFIKENSKLLRVQGRVIIAVFENYTEEIERQIKEVDPVLLEELPLALEDLFEANLSRESDYQLFN</sequence>
<dbReference type="GO" id="GO:0005524">
    <property type="term" value="F:ATP binding"/>
    <property type="evidence" value="ECO:0007669"/>
    <property type="project" value="UniProtKB-KW"/>
</dbReference>
<dbReference type="SUPFAM" id="SSF52540">
    <property type="entry name" value="P-loop containing nucleoside triphosphate hydrolases"/>
    <property type="match status" value="1"/>
</dbReference>
<dbReference type="eggNOG" id="COG1131">
    <property type="taxonomic scope" value="Bacteria"/>
</dbReference>
<keyword evidence="5" id="KW-1185">Reference proteome</keyword>
<dbReference type="InterPro" id="IPR003593">
    <property type="entry name" value="AAA+_ATPase"/>
</dbReference>
<dbReference type="SMART" id="SM00382">
    <property type="entry name" value="AAA"/>
    <property type="match status" value="1"/>
</dbReference>
<dbReference type="HOGENOM" id="CLU_000604_1_2_9"/>
<organism evidence="4 5">
    <name type="scientific">Enterococcus phoeniculicola ATCC BAA-412</name>
    <dbReference type="NCBI Taxonomy" id="1158610"/>
    <lineage>
        <taxon>Bacteria</taxon>
        <taxon>Bacillati</taxon>
        <taxon>Bacillota</taxon>
        <taxon>Bacilli</taxon>
        <taxon>Lactobacillales</taxon>
        <taxon>Enterococcaceae</taxon>
        <taxon>Enterococcus</taxon>
    </lineage>
</organism>
<dbReference type="RefSeq" id="WP_010769044.1">
    <property type="nucleotide sequence ID" value="NZ_ASWE01000001.1"/>
</dbReference>
<dbReference type="CDD" id="cd03230">
    <property type="entry name" value="ABC_DR_subfamily_A"/>
    <property type="match status" value="1"/>
</dbReference>
<proteinExistence type="predicted"/>
<dbReference type="OrthoDB" id="9804819at2"/>
<evidence type="ECO:0000313" key="5">
    <source>
        <dbReference type="Proteomes" id="UP000013785"/>
    </source>
</evidence>